<feature type="transmembrane region" description="Helical" evidence="1">
    <location>
        <begin position="71"/>
        <end position="89"/>
    </location>
</feature>
<evidence type="ECO:0000313" key="3">
    <source>
        <dbReference type="Proteomes" id="UP001153712"/>
    </source>
</evidence>
<gene>
    <name evidence="2" type="ORF">PHYEVI_LOCUS4416</name>
</gene>
<protein>
    <submittedName>
        <fullName evidence="2">Uncharacterized protein</fullName>
    </submittedName>
</protein>
<dbReference type="EMBL" id="OU900108">
    <property type="protein sequence ID" value="CAG9858023.1"/>
    <property type="molecule type" value="Genomic_DNA"/>
</dbReference>
<keyword evidence="1" id="KW-0812">Transmembrane</keyword>
<accession>A0A9N9XN71</accession>
<sequence>MYPEGMLDRDLRTAKVPILGVLFSDNFVPNRTSSISCNASIITSLVRRNANKFNFCLLWKRRYLLPRYQRLKNVLLVIVYLMLTILPTTHSAPSTMYPTSTRKTCTAKWLKNCLTQVKLAEVLADNDKSSFTEYPNWVNTLTPAWLPNVGKRVDDTIPQDVLEQLTVDETLPSIYANLKTLGTVLEEAVRDLNGKPMHGHFVAMRDHNSAVLYVLRQVMEELGVATPDDADGGRQIVPSEVLQAFRRGELTMTSTFTTLIYRECLNNYQYARQALDHLYERLNAEQDGCS</sequence>
<evidence type="ECO:0000313" key="2">
    <source>
        <dbReference type="EMBL" id="CAG9858023.1"/>
    </source>
</evidence>
<dbReference type="AlphaFoldDB" id="A0A9N9XN71"/>
<reference evidence="2" key="1">
    <citation type="submission" date="2022-01" db="EMBL/GenBank/DDBJ databases">
        <authorList>
            <person name="King R."/>
        </authorList>
    </citation>
    <scope>NUCLEOTIDE SEQUENCE</scope>
</reference>
<evidence type="ECO:0000256" key="1">
    <source>
        <dbReference type="SAM" id="Phobius"/>
    </source>
</evidence>
<dbReference type="OrthoDB" id="6049566at2759"/>
<proteinExistence type="predicted"/>
<keyword evidence="3" id="KW-1185">Reference proteome</keyword>
<keyword evidence="1" id="KW-0472">Membrane</keyword>
<organism evidence="2 3">
    <name type="scientific">Phyllotreta striolata</name>
    <name type="common">Striped flea beetle</name>
    <name type="synonym">Crioceris striolata</name>
    <dbReference type="NCBI Taxonomy" id="444603"/>
    <lineage>
        <taxon>Eukaryota</taxon>
        <taxon>Metazoa</taxon>
        <taxon>Ecdysozoa</taxon>
        <taxon>Arthropoda</taxon>
        <taxon>Hexapoda</taxon>
        <taxon>Insecta</taxon>
        <taxon>Pterygota</taxon>
        <taxon>Neoptera</taxon>
        <taxon>Endopterygota</taxon>
        <taxon>Coleoptera</taxon>
        <taxon>Polyphaga</taxon>
        <taxon>Cucujiformia</taxon>
        <taxon>Chrysomeloidea</taxon>
        <taxon>Chrysomelidae</taxon>
        <taxon>Galerucinae</taxon>
        <taxon>Alticini</taxon>
        <taxon>Phyllotreta</taxon>
    </lineage>
</organism>
<keyword evidence="1" id="KW-1133">Transmembrane helix</keyword>
<dbReference type="Proteomes" id="UP001153712">
    <property type="component" value="Chromosome 15"/>
</dbReference>
<name>A0A9N9XN71_PHYSR</name>